<evidence type="ECO:0000313" key="2">
    <source>
        <dbReference type="Proteomes" id="UP000011885"/>
    </source>
</evidence>
<sequence length="71" mass="7666">MSRATHHGASLESGGSHEIELPPVAYDSKRMQLCAFFCFVCQRGQEPVGSVTYSFTVESSDDGLPGFAQIP</sequence>
<name>M5ULE2_9BACT</name>
<dbReference type="AlphaFoldDB" id="M5ULE2"/>
<keyword evidence="2" id="KW-1185">Reference proteome</keyword>
<dbReference type="PATRIC" id="fig|1263870.3.peg.1805"/>
<organism evidence="1 2">
    <name type="scientific">Rhodopirellula sallentina SM41</name>
    <dbReference type="NCBI Taxonomy" id="1263870"/>
    <lineage>
        <taxon>Bacteria</taxon>
        <taxon>Pseudomonadati</taxon>
        <taxon>Planctomycetota</taxon>
        <taxon>Planctomycetia</taxon>
        <taxon>Pirellulales</taxon>
        <taxon>Pirellulaceae</taxon>
        <taxon>Rhodopirellula</taxon>
    </lineage>
</organism>
<dbReference type="Proteomes" id="UP000011885">
    <property type="component" value="Unassembled WGS sequence"/>
</dbReference>
<proteinExistence type="predicted"/>
<protein>
    <submittedName>
        <fullName evidence="1">Uncharacterized protein</fullName>
    </submittedName>
</protein>
<dbReference type="EMBL" id="ANOH01000120">
    <property type="protein sequence ID" value="EMI56838.1"/>
    <property type="molecule type" value="Genomic_DNA"/>
</dbReference>
<comment type="caution">
    <text evidence="1">The sequence shown here is derived from an EMBL/GenBank/DDBJ whole genome shotgun (WGS) entry which is preliminary data.</text>
</comment>
<accession>M5ULE2</accession>
<gene>
    <name evidence="1" type="ORF">RSSM_01684</name>
</gene>
<reference evidence="1 2" key="1">
    <citation type="journal article" date="2013" name="Mar. Genomics">
        <title>Expression of sulfatases in Rhodopirellula baltica and the diversity of sulfatases in the genus Rhodopirellula.</title>
        <authorList>
            <person name="Wegner C.E."/>
            <person name="Richter-Heitmann T."/>
            <person name="Klindworth A."/>
            <person name="Klockow C."/>
            <person name="Richter M."/>
            <person name="Achstetter T."/>
            <person name="Glockner F.O."/>
            <person name="Harder J."/>
        </authorList>
    </citation>
    <scope>NUCLEOTIDE SEQUENCE [LARGE SCALE GENOMIC DNA]</scope>
    <source>
        <strain evidence="1 2">SM41</strain>
    </source>
</reference>
<evidence type="ECO:0000313" key="1">
    <source>
        <dbReference type="EMBL" id="EMI56838.1"/>
    </source>
</evidence>